<protein>
    <submittedName>
        <fullName evidence="1">Uncharacterized protein</fullName>
    </submittedName>
</protein>
<evidence type="ECO:0000313" key="2">
    <source>
        <dbReference type="Proteomes" id="UP000269847"/>
    </source>
</evidence>
<name>A0A9W3YIC0_BACTU</name>
<organism evidence="1 2">
    <name type="scientific">Bacillus thuringiensis</name>
    <dbReference type="NCBI Taxonomy" id="1428"/>
    <lineage>
        <taxon>Bacteria</taxon>
        <taxon>Bacillati</taxon>
        <taxon>Bacillota</taxon>
        <taxon>Bacilli</taxon>
        <taxon>Bacillales</taxon>
        <taxon>Bacillaceae</taxon>
        <taxon>Bacillus</taxon>
        <taxon>Bacillus cereus group</taxon>
    </lineage>
</organism>
<proteinExistence type="predicted"/>
<dbReference type="Proteomes" id="UP000269847">
    <property type="component" value="Chromosome"/>
</dbReference>
<gene>
    <name evidence="1" type="ORF">D7J84_16770</name>
</gene>
<sequence length="90" mass="10414">MDLQDTNMDNNTAVECKVLLGSYHHMSSVRYMLLALRHNDCKLHGIPALTFQEQPNNLAYKRYNSKVKMVDDTKTITPYLNFTFLDIICS</sequence>
<accession>A0A9W3YIC0</accession>
<dbReference type="EMBL" id="CP032608">
    <property type="protein sequence ID" value="AYF82697.1"/>
    <property type="molecule type" value="Genomic_DNA"/>
</dbReference>
<dbReference type="AlphaFoldDB" id="A0A9W3YIC0"/>
<reference evidence="1 2" key="1">
    <citation type="submission" date="2018-09" db="EMBL/GenBank/DDBJ databases">
        <title>Complete genome of Bacillus thuringiensis strain QZL38.</title>
        <authorList>
            <person name="Song F."/>
        </authorList>
    </citation>
    <scope>NUCLEOTIDE SEQUENCE [LARGE SCALE GENOMIC DNA]</scope>
    <source>
        <strain evidence="1 2">QZL38</strain>
    </source>
</reference>
<evidence type="ECO:0000313" key="1">
    <source>
        <dbReference type="EMBL" id="AYF82697.1"/>
    </source>
</evidence>